<feature type="transmembrane region" description="Helical" evidence="5">
    <location>
        <begin position="49"/>
        <end position="71"/>
    </location>
</feature>
<keyword evidence="4 5" id="KW-0472">Membrane</keyword>
<dbReference type="SUPFAM" id="SSF144091">
    <property type="entry name" value="Rhomboid-like"/>
    <property type="match status" value="1"/>
</dbReference>
<dbReference type="HOGENOM" id="CLU_070290_0_0_9"/>
<keyword evidence="3 5" id="KW-1133">Transmembrane helix</keyword>
<name>A0A096B7N2_FLAPL</name>
<dbReference type="eggNOG" id="COG0705">
    <property type="taxonomic scope" value="Bacteria"/>
</dbReference>
<gene>
    <name evidence="6" type="ORF">HMPREF9460_02357</name>
</gene>
<dbReference type="RefSeq" id="WP_009261003.1">
    <property type="nucleotide sequence ID" value="NZ_KN174163.1"/>
</dbReference>
<dbReference type="GO" id="GO:0016020">
    <property type="term" value="C:membrane"/>
    <property type="evidence" value="ECO:0007669"/>
    <property type="project" value="UniProtKB-SubCell"/>
</dbReference>
<sequence length="297" mass="34246">MSAIQRWLDRFCYKHPRFGIPNLMLVIVVGNVLVWLMDQFSYGVSLSALLAFSPYYILHGQIWRIITFVFVPLDSNLFFLAVSLYFYYMIGSVLEREWGTAKFNVFYGLGILLNVVVGFLLYAVTAPLYPSHLLPLLTTASMTYVNLSLFFAFATLYPNMQVLLFFIIPIKIKWLAWIDAALFGWSVLSSLFGVFTSGLAALPGVIIPLVAILNYFIFFWDNFLQLFGRVKYQTSRQTVNFKKATKQAQQQKGYIHKCAVCGKTDTDYPNEEFRYCSKCNGYYCYCSEHIHNHVHIQ</sequence>
<feature type="transmembrane region" description="Helical" evidence="5">
    <location>
        <begin position="144"/>
        <end position="167"/>
    </location>
</feature>
<keyword evidence="2 5" id="KW-0812">Transmembrane</keyword>
<dbReference type="EMBL" id="ADLO01000069">
    <property type="protein sequence ID" value="KGF55001.1"/>
    <property type="molecule type" value="Genomic_DNA"/>
</dbReference>
<comment type="subcellular location">
    <subcellularLocation>
        <location evidence="1">Membrane</location>
        <topology evidence="1">Multi-pass membrane protein</topology>
    </subcellularLocation>
</comment>
<organism evidence="6 7">
    <name type="scientific">Flavonifractor plautii 1_3_50AFAA</name>
    <dbReference type="NCBI Taxonomy" id="742738"/>
    <lineage>
        <taxon>Bacteria</taxon>
        <taxon>Bacillati</taxon>
        <taxon>Bacillota</taxon>
        <taxon>Clostridia</taxon>
        <taxon>Eubacteriales</taxon>
        <taxon>Oscillospiraceae</taxon>
        <taxon>Flavonifractor</taxon>
    </lineage>
</organism>
<dbReference type="CDD" id="cd19757">
    <property type="entry name" value="Bbox1"/>
    <property type="match status" value="1"/>
</dbReference>
<dbReference type="InterPro" id="IPR035952">
    <property type="entry name" value="Rhomboid-like_sf"/>
</dbReference>
<evidence type="ECO:0000256" key="4">
    <source>
        <dbReference type="ARBA" id="ARBA00023136"/>
    </source>
</evidence>
<evidence type="ECO:0000256" key="2">
    <source>
        <dbReference type="ARBA" id="ARBA00022692"/>
    </source>
</evidence>
<reference evidence="6 7" key="1">
    <citation type="submission" date="2011-08" db="EMBL/GenBank/DDBJ databases">
        <title>The Genome Sequence of Clostridium orbiscindens 1_3_50AFAA.</title>
        <authorList>
            <consortium name="The Broad Institute Genome Sequencing Platform"/>
            <person name="Earl A."/>
            <person name="Ward D."/>
            <person name="Feldgarden M."/>
            <person name="Gevers D."/>
            <person name="Daigneault M."/>
            <person name="Strauss J."/>
            <person name="Allen-Vercoe E."/>
            <person name="Young S.K."/>
            <person name="Zeng Q."/>
            <person name="Gargeya S."/>
            <person name="Fitzgerald M."/>
            <person name="Haas B."/>
            <person name="Abouelleil A."/>
            <person name="Alvarado L."/>
            <person name="Arachchi H.M."/>
            <person name="Berlin A."/>
            <person name="Brown A."/>
            <person name="Chapman S.B."/>
            <person name="Chen Z."/>
            <person name="Dunbar C."/>
            <person name="Freedman E."/>
            <person name="Gearin G."/>
            <person name="Gellesch M."/>
            <person name="Goldberg J."/>
            <person name="Griggs A."/>
            <person name="Gujja S."/>
            <person name="Heiman D."/>
            <person name="Howarth C."/>
            <person name="Larson L."/>
            <person name="Lui A."/>
            <person name="MacDonald P.J.P."/>
            <person name="Montmayeur A."/>
            <person name="Murphy C."/>
            <person name="Neiman D."/>
            <person name="Pearson M."/>
            <person name="Priest M."/>
            <person name="Roberts A."/>
            <person name="Saif S."/>
            <person name="Shea T."/>
            <person name="Shenoy N."/>
            <person name="Sisk P."/>
            <person name="Stolte C."/>
            <person name="Sykes S."/>
            <person name="Wortman J."/>
            <person name="Nusbaum C."/>
            <person name="Birren B."/>
        </authorList>
    </citation>
    <scope>NUCLEOTIDE SEQUENCE [LARGE SCALE GENOMIC DNA]</scope>
    <source>
        <strain evidence="6 7">1_3_50AFAA</strain>
    </source>
</reference>
<dbReference type="PATRIC" id="fig|742738.3.peg.2427"/>
<protein>
    <recommendedName>
        <fullName evidence="8">Peptidase S54 rhomboid domain-containing protein</fullName>
    </recommendedName>
</protein>
<evidence type="ECO:0008006" key="8">
    <source>
        <dbReference type="Google" id="ProtNLM"/>
    </source>
</evidence>
<evidence type="ECO:0000256" key="1">
    <source>
        <dbReference type="ARBA" id="ARBA00004141"/>
    </source>
</evidence>
<feature type="transmembrane region" description="Helical" evidence="5">
    <location>
        <begin position="174"/>
        <end position="195"/>
    </location>
</feature>
<feature type="transmembrane region" description="Helical" evidence="5">
    <location>
        <begin position="201"/>
        <end position="220"/>
    </location>
</feature>
<evidence type="ECO:0000313" key="7">
    <source>
        <dbReference type="Proteomes" id="UP000029585"/>
    </source>
</evidence>
<comment type="caution">
    <text evidence="6">The sequence shown here is derived from an EMBL/GenBank/DDBJ whole genome shotgun (WGS) entry which is preliminary data.</text>
</comment>
<feature type="transmembrane region" description="Helical" evidence="5">
    <location>
        <begin position="20"/>
        <end position="37"/>
    </location>
</feature>
<keyword evidence="7" id="KW-1185">Reference proteome</keyword>
<dbReference type="Gene3D" id="1.20.1540.10">
    <property type="entry name" value="Rhomboid-like"/>
    <property type="match status" value="1"/>
</dbReference>
<proteinExistence type="predicted"/>
<evidence type="ECO:0000256" key="3">
    <source>
        <dbReference type="ARBA" id="ARBA00022989"/>
    </source>
</evidence>
<feature type="transmembrane region" description="Helical" evidence="5">
    <location>
        <begin position="77"/>
        <end position="94"/>
    </location>
</feature>
<evidence type="ECO:0000256" key="5">
    <source>
        <dbReference type="SAM" id="Phobius"/>
    </source>
</evidence>
<dbReference type="AlphaFoldDB" id="A0A096B7N2"/>
<accession>A0A096B7N2</accession>
<evidence type="ECO:0000313" key="6">
    <source>
        <dbReference type="EMBL" id="KGF55001.1"/>
    </source>
</evidence>
<feature type="transmembrane region" description="Helical" evidence="5">
    <location>
        <begin position="106"/>
        <end position="124"/>
    </location>
</feature>
<dbReference type="Proteomes" id="UP000029585">
    <property type="component" value="Unassembled WGS sequence"/>
</dbReference>